<organism evidence="2 3">
    <name type="scientific">Pseudocohnilembus persalinus</name>
    <name type="common">Ciliate</name>
    <dbReference type="NCBI Taxonomy" id="266149"/>
    <lineage>
        <taxon>Eukaryota</taxon>
        <taxon>Sar</taxon>
        <taxon>Alveolata</taxon>
        <taxon>Ciliophora</taxon>
        <taxon>Intramacronucleata</taxon>
        <taxon>Oligohymenophorea</taxon>
        <taxon>Scuticociliatia</taxon>
        <taxon>Philasterida</taxon>
        <taxon>Pseudocohnilembidae</taxon>
        <taxon>Pseudocohnilembus</taxon>
    </lineage>
</organism>
<protein>
    <submittedName>
        <fullName evidence="2">Uncharacterized protein</fullName>
    </submittedName>
</protein>
<feature type="compositionally biased region" description="Polar residues" evidence="1">
    <location>
        <begin position="234"/>
        <end position="273"/>
    </location>
</feature>
<feature type="region of interest" description="Disordered" evidence="1">
    <location>
        <begin position="850"/>
        <end position="871"/>
    </location>
</feature>
<feature type="compositionally biased region" description="Polar residues" evidence="1">
    <location>
        <begin position="637"/>
        <end position="654"/>
    </location>
</feature>
<feature type="compositionally biased region" description="Low complexity" evidence="1">
    <location>
        <begin position="119"/>
        <end position="132"/>
    </location>
</feature>
<feature type="region of interest" description="Disordered" evidence="1">
    <location>
        <begin position="1315"/>
        <end position="1392"/>
    </location>
</feature>
<feature type="region of interest" description="Disordered" evidence="1">
    <location>
        <begin position="905"/>
        <end position="925"/>
    </location>
</feature>
<feature type="region of interest" description="Disordered" evidence="1">
    <location>
        <begin position="987"/>
        <end position="1007"/>
    </location>
</feature>
<gene>
    <name evidence="2" type="ORF">PPERSA_08750</name>
</gene>
<proteinExistence type="predicted"/>
<feature type="compositionally biased region" description="Basic residues" evidence="1">
    <location>
        <begin position="1118"/>
        <end position="1136"/>
    </location>
</feature>
<feature type="region of interest" description="Disordered" evidence="1">
    <location>
        <begin position="1404"/>
        <end position="1439"/>
    </location>
</feature>
<feature type="region of interest" description="Disordered" evidence="1">
    <location>
        <begin position="106"/>
        <end position="132"/>
    </location>
</feature>
<feature type="compositionally biased region" description="Low complexity" evidence="1">
    <location>
        <begin position="1208"/>
        <end position="1224"/>
    </location>
</feature>
<feature type="compositionally biased region" description="Polar residues" evidence="1">
    <location>
        <begin position="1279"/>
        <end position="1294"/>
    </location>
</feature>
<comment type="caution">
    <text evidence="2">The sequence shown here is derived from an EMBL/GenBank/DDBJ whole genome shotgun (WGS) entry which is preliminary data.</text>
</comment>
<evidence type="ECO:0000313" key="3">
    <source>
        <dbReference type="Proteomes" id="UP000054937"/>
    </source>
</evidence>
<sequence length="1439" mass="170503">MYRSQSSYLQNFVSPNEQLRLKGNYEQQKKQQNNVLTHQTVYEERPDKAAYLSYAEPSRKSLRSKPVWEMTEEEAEIFNQIKDDPQYNDKIRLNNGHGSFLNQFKRNPKSKQQFSPSYQGQNKQIPQQNNQKFQSQFDTYSPLRSVYQNPNQGRQIQNQNQNQNLLNSQQQFNNNNNFGNNALLRNKSAVQLNQNPNSNYNNSYINQNPQFDQIGELEENEHEDEFQRAYEQQKMLNKSRSRSPIQNQNFNNQHIGQSYTQPLKSPNFQSINEQDYYGETPQPKTSQYSRNQMLYSQNQNQPQINLLASQRPYNNQNLNESMESQALAQKQLLRSQKIQQQQQNFNLADFINNQTQSYINNKNQPIQQNQFQNQINNINTINEEDDNYRYDDEQDFHDHLHEFLEGLNFSNNLNQLDIQNHLNNAYLNSTPLLSCTISNANMTGLQETEENKEELLKTKSCAKNLQVQDNACREDLSIIFPFYKPQQQKFQNQDESYLIASQLQPNFAQKQQLQELNQQFPERGSFQPFQQYQQFDPLEDNYLPTNQFQRKPQFQQQNQFNQNKHLNQSYSSTNLYQNNNNFSHSNNFHTNGINNNNNLYKKENEQFSSYSNYFQQHKLSEADKNFPGFHSRKSYSPAPNTNKQPYTSRLNYTPTAATSNTNNYQYFNKSNIDNFNTYTNNNKYDNQAFSSFKQQNYSSSNNLTKSNKKPFEIPNNINESDADDKIKFKQQNLNLNFRLNLDKSKQYCNGYRTERDLSKEDPEKFNEVQNKYQYKDTNHVINRIDQFEREINENYHKLSSVEKKYYDMTHSNNKYPATARNYNTNTNTNFNYTSNLKTFSNNNYNNFNNNHSSNNNYLNHNKNNNDISVSSLGGNYYNRNFYQSTTSNAQKQQKQSLSPKLENLDKKSTQQYQQQQNINNNDNQTNTMNIQFATNTGINDKTNISGYEEIFNKSYSLIRPSNSKNKDNNLDVQHIQATYDQFKEKHNKQVKNQNGENEPYDLGYKGQQQQKFQKILNESTYVNHNNPKDSENKYLTYEEQQIRDMQTQYPYYKQTNPERQFLSRKNDPTEQYKLQKKLLQKDSPPLSQKKLIHKKLANNYSYIQNKTVNKSSRSLRSSSKKIRSTSRNQNSKKKSQQNKYYRQNSSSEDEEQRQYQYEDEEESDEYISPEKSFKKLPKKTPQPQNLSTNNTSMRSQKHQKSSKKSHKFQNQSLNPNPNPNLTNSDSELEPKIYRKPVKKTLNLMDPSFHKNSSSKKKKNQVQKSAKKNKQAGLKKRHNNYQNNYENSSDSCYSSDNEELGQIHIKMDLSKSSFSRIEPNAEDYDDNQQLYNNTIDLSQQQSIPNNQFSKYLQSDDDEEENYSDENYQQQYENSNKKRKNKHKQQQYQQNPPEVEYTLEDMVNQFTNEDGYYSPPKPQKQPKQKHQKVVKNNMQLNQNFY</sequence>
<feature type="compositionally biased region" description="Low complexity" evidence="1">
    <location>
        <begin position="1363"/>
        <end position="1372"/>
    </location>
</feature>
<feature type="region of interest" description="Disordered" evidence="1">
    <location>
        <begin position="1105"/>
        <end position="1295"/>
    </location>
</feature>
<feature type="compositionally biased region" description="Basic residues" evidence="1">
    <location>
        <begin position="1252"/>
        <end position="1278"/>
    </location>
</feature>
<feature type="compositionally biased region" description="Low complexity" evidence="1">
    <location>
        <begin position="909"/>
        <end position="925"/>
    </location>
</feature>
<feature type="compositionally biased region" description="Polar residues" evidence="1">
    <location>
        <begin position="1181"/>
        <end position="1194"/>
    </location>
</feature>
<keyword evidence="3" id="KW-1185">Reference proteome</keyword>
<dbReference type="InParanoid" id="A0A0V0R7W7"/>
<accession>A0A0V0R7W7</accession>
<feature type="compositionally biased region" description="Low complexity" evidence="1">
    <location>
        <begin position="850"/>
        <end position="865"/>
    </location>
</feature>
<feature type="region of interest" description="Disordered" evidence="1">
    <location>
        <begin position="624"/>
        <end position="654"/>
    </location>
</feature>
<feature type="compositionally biased region" description="Acidic residues" evidence="1">
    <location>
        <begin position="1147"/>
        <end position="1167"/>
    </location>
</feature>
<feature type="compositionally biased region" description="Polar residues" evidence="1">
    <location>
        <begin position="106"/>
        <end position="118"/>
    </location>
</feature>
<feature type="compositionally biased region" description="Basic residues" evidence="1">
    <location>
        <begin position="1195"/>
        <end position="1207"/>
    </location>
</feature>
<feature type="compositionally biased region" description="Acidic residues" evidence="1">
    <location>
        <begin position="1353"/>
        <end position="1362"/>
    </location>
</feature>
<feature type="compositionally biased region" description="Basic residues" evidence="1">
    <location>
        <begin position="1418"/>
        <end position="1427"/>
    </location>
</feature>
<evidence type="ECO:0000256" key="1">
    <source>
        <dbReference type="SAM" id="MobiDB-lite"/>
    </source>
</evidence>
<feature type="compositionally biased region" description="Polar residues" evidence="1">
    <location>
        <begin position="1326"/>
        <end position="1351"/>
    </location>
</feature>
<feature type="region of interest" description="Disordered" evidence="1">
    <location>
        <begin position="697"/>
        <end position="723"/>
    </location>
</feature>
<feature type="compositionally biased region" description="Polar residues" evidence="1">
    <location>
        <begin position="1430"/>
        <end position="1439"/>
    </location>
</feature>
<dbReference type="Proteomes" id="UP000054937">
    <property type="component" value="Unassembled WGS sequence"/>
</dbReference>
<dbReference type="EMBL" id="LDAU01000027">
    <property type="protein sequence ID" value="KRX10448.1"/>
    <property type="molecule type" value="Genomic_DNA"/>
</dbReference>
<reference evidence="2 3" key="1">
    <citation type="journal article" date="2015" name="Sci. Rep.">
        <title>Genome of the facultative scuticociliatosis pathogen Pseudocohnilembus persalinus provides insight into its virulence through horizontal gene transfer.</title>
        <authorList>
            <person name="Xiong J."/>
            <person name="Wang G."/>
            <person name="Cheng J."/>
            <person name="Tian M."/>
            <person name="Pan X."/>
            <person name="Warren A."/>
            <person name="Jiang C."/>
            <person name="Yuan D."/>
            <person name="Miao W."/>
        </authorList>
    </citation>
    <scope>NUCLEOTIDE SEQUENCE [LARGE SCALE GENOMIC DNA]</scope>
    <source>
        <strain evidence="2">36N120E</strain>
    </source>
</reference>
<feature type="region of interest" description="Disordered" evidence="1">
    <location>
        <begin position="220"/>
        <end position="286"/>
    </location>
</feature>
<name>A0A0V0R7W7_PSEPJ</name>
<evidence type="ECO:0000313" key="2">
    <source>
        <dbReference type="EMBL" id="KRX10448.1"/>
    </source>
</evidence>
<feature type="compositionally biased region" description="Low complexity" evidence="1">
    <location>
        <begin position="1137"/>
        <end position="1146"/>
    </location>
</feature>